<dbReference type="Proteomes" id="UP000813462">
    <property type="component" value="Unassembled WGS sequence"/>
</dbReference>
<reference evidence="1" key="1">
    <citation type="journal article" date="2021" name="Front. Plant Sci.">
        <title>Chromosome-Scale Genome Assembly for Chinese Sour Jujube and Insights Into Its Genome Evolution and Domestication Signature.</title>
        <authorList>
            <person name="Shen L.-Y."/>
            <person name="Luo H."/>
            <person name="Wang X.-L."/>
            <person name="Wang X.-M."/>
            <person name="Qiu X.-J."/>
            <person name="Liu H."/>
            <person name="Zhou S.-S."/>
            <person name="Jia K.-H."/>
            <person name="Nie S."/>
            <person name="Bao Y.-T."/>
            <person name="Zhang R.-G."/>
            <person name="Yun Q.-Z."/>
            <person name="Chai Y.-H."/>
            <person name="Lu J.-Y."/>
            <person name="Li Y."/>
            <person name="Zhao S.-W."/>
            <person name="Mao J.-F."/>
            <person name="Jia S.-G."/>
            <person name="Mao Y.-M."/>
        </authorList>
    </citation>
    <scope>NUCLEOTIDE SEQUENCE</scope>
    <source>
        <strain evidence="1">AT0</strain>
        <tissue evidence="1">Leaf</tissue>
    </source>
</reference>
<gene>
    <name evidence="1" type="ORF">FEM48_Zijuj10G0059800</name>
</gene>
<dbReference type="AlphaFoldDB" id="A0A978ULQ2"/>
<organism evidence="1 2">
    <name type="scientific">Ziziphus jujuba var. spinosa</name>
    <dbReference type="NCBI Taxonomy" id="714518"/>
    <lineage>
        <taxon>Eukaryota</taxon>
        <taxon>Viridiplantae</taxon>
        <taxon>Streptophyta</taxon>
        <taxon>Embryophyta</taxon>
        <taxon>Tracheophyta</taxon>
        <taxon>Spermatophyta</taxon>
        <taxon>Magnoliopsida</taxon>
        <taxon>eudicotyledons</taxon>
        <taxon>Gunneridae</taxon>
        <taxon>Pentapetalae</taxon>
        <taxon>rosids</taxon>
        <taxon>fabids</taxon>
        <taxon>Rosales</taxon>
        <taxon>Rhamnaceae</taxon>
        <taxon>Paliureae</taxon>
        <taxon>Ziziphus</taxon>
    </lineage>
</organism>
<sequence length="106" mass="11665">MIDISLRRIRPHLHENGDGEIIIRVCNSDDGGIEHHLQSGHEKGNEMEKLNLRVHSSQAKFVGTIASISGALIKSTFSSKPSGTVVVEECGRYPKAKYPLPRIHAP</sequence>
<dbReference type="EMBL" id="JAEACU010000010">
    <property type="protein sequence ID" value="KAH7515754.1"/>
    <property type="molecule type" value="Genomic_DNA"/>
</dbReference>
<comment type="caution">
    <text evidence="1">The sequence shown here is derived from an EMBL/GenBank/DDBJ whole genome shotgun (WGS) entry which is preliminary data.</text>
</comment>
<evidence type="ECO:0000313" key="1">
    <source>
        <dbReference type="EMBL" id="KAH7515754.1"/>
    </source>
</evidence>
<protein>
    <submittedName>
        <fullName evidence="1">Uncharacterized protein</fullName>
    </submittedName>
</protein>
<proteinExistence type="predicted"/>
<evidence type="ECO:0000313" key="2">
    <source>
        <dbReference type="Proteomes" id="UP000813462"/>
    </source>
</evidence>
<name>A0A978ULQ2_ZIZJJ</name>
<accession>A0A978ULQ2</accession>